<evidence type="ECO:0000313" key="4">
    <source>
        <dbReference type="Proteomes" id="UP000271426"/>
    </source>
</evidence>
<dbReference type="SUPFAM" id="SSF54001">
    <property type="entry name" value="Cysteine proteinases"/>
    <property type="match status" value="1"/>
</dbReference>
<dbReference type="SUPFAM" id="SSF51445">
    <property type="entry name" value="(Trans)glycosidases"/>
    <property type="match status" value="1"/>
</dbReference>
<evidence type="ECO:0000313" key="3">
    <source>
        <dbReference type="EMBL" id="AZA08689.1"/>
    </source>
</evidence>
<keyword evidence="3" id="KW-0378">Hydrolase</keyword>
<dbReference type="Pfam" id="PF13529">
    <property type="entry name" value="Peptidase_C39_2"/>
    <property type="match status" value="1"/>
</dbReference>
<keyword evidence="4" id="KW-1185">Reference proteome</keyword>
<dbReference type="PANTHER" id="PTHR34135">
    <property type="entry name" value="LYSOZYME"/>
    <property type="match status" value="1"/>
</dbReference>
<dbReference type="Gene3D" id="3.20.20.80">
    <property type="entry name" value="Glycosidases"/>
    <property type="match status" value="1"/>
</dbReference>
<dbReference type="Pfam" id="PF01183">
    <property type="entry name" value="Glyco_hydro_25"/>
    <property type="match status" value="1"/>
</dbReference>
<dbReference type="GO" id="GO:0016998">
    <property type="term" value="P:cell wall macromolecule catabolic process"/>
    <property type="evidence" value="ECO:0007669"/>
    <property type="project" value="InterPro"/>
</dbReference>
<dbReference type="RefSeq" id="WP_245990486.1">
    <property type="nucleotide sequence ID" value="NZ_CP033898.1"/>
</dbReference>
<dbReference type="GO" id="GO:0003796">
    <property type="term" value="F:lysozyme activity"/>
    <property type="evidence" value="ECO:0007669"/>
    <property type="project" value="UniProtKB-EC"/>
</dbReference>
<comment type="similarity">
    <text evidence="1">Belongs to the glycosyl hydrolase 25 family.</text>
</comment>
<protein>
    <submittedName>
        <fullName evidence="3">Lysozyme M1</fullName>
        <ecNumber evidence="3">3.2.1.17</ecNumber>
    </submittedName>
</protein>
<dbReference type="InterPro" id="IPR038765">
    <property type="entry name" value="Papain-like_cys_pep_sf"/>
</dbReference>
<gene>
    <name evidence="3" type="primary">acm</name>
    <name evidence="3" type="ORF">CPPEL_02790</name>
</gene>
<feature type="domain" description="Peptidase C39-like" evidence="2">
    <location>
        <begin position="249"/>
        <end position="393"/>
    </location>
</feature>
<accession>A0A3G6ISS4</accession>
<dbReference type="AlphaFoldDB" id="A0A3G6ISS4"/>
<dbReference type="PANTHER" id="PTHR34135:SF2">
    <property type="entry name" value="LYSOZYME"/>
    <property type="match status" value="1"/>
</dbReference>
<dbReference type="PROSITE" id="PS51904">
    <property type="entry name" value="GLYCOSYL_HYDROL_F25_2"/>
    <property type="match status" value="1"/>
</dbReference>
<dbReference type="InterPro" id="IPR017853">
    <property type="entry name" value="GH"/>
</dbReference>
<sequence length="502" mass="55510">MTIFGVDVSEHQSGMSLRRAKGEGIEFAILRLCDGTYRDKVFRSHLADAESAGLLVATYWYLRAPSEGTTIAQQVDVIDAQMGGRRDLPVWIDVESVDASGRKLLTKDDVHAAKRELEKRGYTVAGVYSGAWYWEQMPGGEPSMRGLGALWVSNYGKNRTLPYKDAYLADGADKHAGWGYPLGDRKPDILQYGSNGLVAGFKVDVNAYKGTREQLKQLFTGRGDKPAPPVAHTITTVEKVLEYPRDQVVQDTYYYCGPASTQTVVRAATGHLIGERDLARQMQTTTNGTNSIYNILPVLQRHVPDGAWKAVEMPNDPPTNEQKTRLWQDIVRSIDVGRGVIANIVAPPSNYPRASYKSNINPAYGGGVVYHYVAVMGYAVDNTGQRHVWVADSGFRPYGYWCTLDQLATLIPPKGYVAATKGITPKQQQQREEVKKLAQSLDDVVKTLVDGSDFKDARGNFILHADRNAFLAMKNTELILKALERLDGRVAALEKQLAAPKQ</sequence>
<dbReference type="InterPro" id="IPR002053">
    <property type="entry name" value="Glyco_hydro_25"/>
</dbReference>
<dbReference type="KEGG" id="cpso:CPPEL_02790"/>
<dbReference type="Proteomes" id="UP000271426">
    <property type="component" value="Chromosome"/>
</dbReference>
<dbReference type="EMBL" id="CP033898">
    <property type="protein sequence ID" value="AZA08689.1"/>
    <property type="molecule type" value="Genomic_DNA"/>
</dbReference>
<name>A0A3G6ISS4_9CORY</name>
<organism evidence="3 4">
    <name type="scientific">Corynebacterium pseudopelargi</name>
    <dbReference type="NCBI Taxonomy" id="2080757"/>
    <lineage>
        <taxon>Bacteria</taxon>
        <taxon>Bacillati</taxon>
        <taxon>Actinomycetota</taxon>
        <taxon>Actinomycetes</taxon>
        <taxon>Mycobacteriales</taxon>
        <taxon>Corynebacteriaceae</taxon>
        <taxon>Corynebacterium</taxon>
    </lineage>
</organism>
<dbReference type="GO" id="GO:0016052">
    <property type="term" value="P:carbohydrate catabolic process"/>
    <property type="evidence" value="ECO:0007669"/>
    <property type="project" value="TreeGrafter"/>
</dbReference>
<dbReference type="EC" id="3.2.1.17" evidence="3"/>
<dbReference type="GO" id="GO:0009253">
    <property type="term" value="P:peptidoglycan catabolic process"/>
    <property type="evidence" value="ECO:0007669"/>
    <property type="project" value="InterPro"/>
</dbReference>
<dbReference type="InterPro" id="IPR039564">
    <property type="entry name" value="Peptidase_C39-like"/>
</dbReference>
<evidence type="ECO:0000259" key="2">
    <source>
        <dbReference type="Pfam" id="PF13529"/>
    </source>
</evidence>
<proteinExistence type="inferred from homology"/>
<reference evidence="3 4" key="1">
    <citation type="submission" date="2018-11" db="EMBL/GenBank/DDBJ databases">
        <authorList>
            <person name="Kleinhagauer T."/>
            <person name="Glaeser S.P."/>
            <person name="Spergser J."/>
            <person name="Ruckert C."/>
            <person name="Kaempfer P."/>
            <person name="Busse H.-J."/>
        </authorList>
    </citation>
    <scope>NUCLEOTIDE SEQUENCE [LARGE SCALE GENOMIC DNA]</scope>
    <source>
        <strain evidence="3 4">812CH</strain>
    </source>
</reference>
<evidence type="ECO:0000256" key="1">
    <source>
        <dbReference type="ARBA" id="ARBA00010646"/>
    </source>
</evidence>
<keyword evidence="3" id="KW-0326">Glycosidase</keyword>